<dbReference type="STRING" id="667725.A0A0L0G8F2"/>
<dbReference type="GO" id="GO:0045271">
    <property type="term" value="C:respiratory chain complex I"/>
    <property type="evidence" value="ECO:0007669"/>
    <property type="project" value="UniProtKB-UniRule"/>
</dbReference>
<comment type="similarity">
    <text evidence="2 11">Belongs to the complex I NDUFA13 subunit family.</text>
</comment>
<evidence type="ECO:0000256" key="10">
    <source>
        <dbReference type="ARBA" id="ARBA00023136"/>
    </source>
</evidence>
<protein>
    <recommendedName>
        <fullName evidence="11">NADH dehydrogenase [ubiquinone] 1 alpha subcomplex subunit 13</fullName>
    </recommendedName>
</protein>
<dbReference type="AlphaFoldDB" id="A0A0L0G8F2"/>
<keyword evidence="3 11" id="KW-0813">Transport</keyword>
<organism evidence="12 13">
    <name type="scientific">Sphaeroforma arctica JP610</name>
    <dbReference type="NCBI Taxonomy" id="667725"/>
    <lineage>
        <taxon>Eukaryota</taxon>
        <taxon>Ichthyosporea</taxon>
        <taxon>Ichthyophonida</taxon>
        <taxon>Sphaeroforma</taxon>
    </lineage>
</organism>
<evidence type="ECO:0000256" key="1">
    <source>
        <dbReference type="ARBA" id="ARBA00004298"/>
    </source>
</evidence>
<keyword evidence="8 11" id="KW-1133">Transmembrane helix</keyword>
<keyword evidence="7 11" id="KW-0249">Electron transport</keyword>
<accession>A0A0L0G8F2</accession>
<evidence type="ECO:0000256" key="6">
    <source>
        <dbReference type="ARBA" id="ARBA00022792"/>
    </source>
</evidence>
<dbReference type="OrthoDB" id="3308at2759"/>
<dbReference type="InterPro" id="IPR009346">
    <property type="entry name" value="GRIM-19"/>
</dbReference>
<keyword evidence="6 11" id="KW-0999">Mitochondrion inner membrane</keyword>
<evidence type="ECO:0000256" key="8">
    <source>
        <dbReference type="ARBA" id="ARBA00022989"/>
    </source>
</evidence>
<keyword evidence="13" id="KW-1185">Reference proteome</keyword>
<evidence type="ECO:0000256" key="7">
    <source>
        <dbReference type="ARBA" id="ARBA00022982"/>
    </source>
</evidence>
<dbReference type="RefSeq" id="XP_014159219.1">
    <property type="nucleotide sequence ID" value="XM_014303744.1"/>
</dbReference>
<evidence type="ECO:0000256" key="9">
    <source>
        <dbReference type="ARBA" id="ARBA00023128"/>
    </source>
</evidence>
<comment type="function">
    <text evidence="11">Complex I functions in the transfer of electrons from NADH to the respiratory chain. Accessory subunit of the mitochondrial membrane respiratory chain NADH dehydrogenase (Complex I), that is believed not to be involved in catalysis.</text>
</comment>
<keyword evidence="10 11" id="KW-0472">Membrane</keyword>
<evidence type="ECO:0000256" key="4">
    <source>
        <dbReference type="ARBA" id="ARBA00022660"/>
    </source>
</evidence>
<dbReference type="eggNOG" id="KOG3300">
    <property type="taxonomic scope" value="Eukaryota"/>
</dbReference>
<evidence type="ECO:0000313" key="13">
    <source>
        <dbReference type="Proteomes" id="UP000054560"/>
    </source>
</evidence>
<keyword evidence="4 11" id="KW-0679">Respiratory chain</keyword>
<keyword evidence="9 11" id="KW-0496">Mitochondrion</keyword>
<evidence type="ECO:0000313" key="12">
    <source>
        <dbReference type="EMBL" id="KNC85317.1"/>
    </source>
</evidence>
<gene>
    <name evidence="12" type="ORF">SARC_02499</name>
</gene>
<dbReference type="GeneID" id="25903003"/>
<feature type="transmembrane region" description="Helical" evidence="11">
    <location>
        <begin position="32"/>
        <end position="51"/>
    </location>
</feature>
<evidence type="ECO:0000256" key="3">
    <source>
        <dbReference type="ARBA" id="ARBA00022448"/>
    </source>
</evidence>
<evidence type="ECO:0000256" key="5">
    <source>
        <dbReference type="ARBA" id="ARBA00022692"/>
    </source>
</evidence>
<evidence type="ECO:0000256" key="11">
    <source>
        <dbReference type="RuleBase" id="RU368034"/>
    </source>
</evidence>
<keyword evidence="5 11" id="KW-0812">Transmembrane</keyword>
<dbReference type="Proteomes" id="UP000054560">
    <property type="component" value="Unassembled WGS sequence"/>
</dbReference>
<reference evidence="12 13" key="1">
    <citation type="submission" date="2011-02" db="EMBL/GenBank/DDBJ databases">
        <title>The Genome Sequence of Sphaeroforma arctica JP610.</title>
        <authorList>
            <consortium name="The Broad Institute Genome Sequencing Platform"/>
            <person name="Russ C."/>
            <person name="Cuomo C."/>
            <person name="Young S.K."/>
            <person name="Zeng Q."/>
            <person name="Gargeya S."/>
            <person name="Alvarado L."/>
            <person name="Berlin A."/>
            <person name="Chapman S.B."/>
            <person name="Chen Z."/>
            <person name="Freedman E."/>
            <person name="Gellesch M."/>
            <person name="Goldberg J."/>
            <person name="Griggs A."/>
            <person name="Gujja S."/>
            <person name="Heilman E."/>
            <person name="Heiman D."/>
            <person name="Howarth C."/>
            <person name="Mehta T."/>
            <person name="Neiman D."/>
            <person name="Pearson M."/>
            <person name="Roberts A."/>
            <person name="Saif S."/>
            <person name="Shea T."/>
            <person name="Shenoy N."/>
            <person name="Sisk P."/>
            <person name="Stolte C."/>
            <person name="Sykes S."/>
            <person name="White J."/>
            <person name="Yandava C."/>
            <person name="Burger G."/>
            <person name="Gray M.W."/>
            <person name="Holland P.W.H."/>
            <person name="King N."/>
            <person name="Lang F.B.F."/>
            <person name="Roger A.J."/>
            <person name="Ruiz-Trillo I."/>
            <person name="Haas B."/>
            <person name="Nusbaum C."/>
            <person name="Birren B."/>
        </authorList>
    </citation>
    <scope>NUCLEOTIDE SEQUENCE [LARGE SCALE GENOMIC DNA]</scope>
    <source>
        <strain evidence="12 13">JP610</strain>
    </source>
</reference>
<sequence>MSTFKPPQEMPPPGGFASVDFKRNLPRRGPQGTTIFAMGAVAMVGGLYFMGQENRKRRRLKLEKVANRIAIIPLLQAEEDRRFLREKTKFLADEKILMEGVPGYVPGEHWYHTDRFVPHTKVAILGEIP</sequence>
<comment type="subcellular location">
    <subcellularLocation>
        <location evidence="1 11">Mitochondrion inner membrane</location>
        <topology evidence="1 11">Single-pass membrane protein</topology>
        <orientation evidence="1 11">Matrix side</orientation>
    </subcellularLocation>
</comment>
<proteinExistence type="inferred from homology"/>
<dbReference type="EMBL" id="KQ241709">
    <property type="protein sequence ID" value="KNC85317.1"/>
    <property type="molecule type" value="Genomic_DNA"/>
</dbReference>
<dbReference type="PANTHER" id="PTHR12966">
    <property type="entry name" value="NADH DEHYDROGENASE UBIQUINONE 1 ALPHA SUBCOMPLEX SUBUNIT 13"/>
    <property type="match status" value="1"/>
</dbReference>
<evidence type="ECO:0000256" key="2">
    <source>
        <dbReference type="ARBA" id="ARBA00007312"/>
    </source>
</evidence>
<dbReference type="GO" id="GO:0005743">
    <property type="term" value="C:mitochondrial inner membrane"/>
    <property type="evidence" value="ECO:0007669"/>
    <property type="project" value="UniProtKB-SubCell"/>
</dbReference>
<name>A0A0L0G8F2_9EUKA</name>
<dbReference type="Pfam" id="PF06212">
    <property type="entry name" value="GRIM-19"/>
    <property type="match status" value="1"/>
</dbReference>
<dbReference type="PANTHER" id="PTHR12966:SF0">
    <property type="entry name" value="NADH DEHYDROGENASE [UBIQUINONE] 1 ALPHA SUBCOMPLEX SUBUNIT 13"/>
    <property type="match status" value="1"/>
</dbReference>